<keyword evidence="1" id="KW-0732">Signal</keyword>
<evidence type="ECO:0000256" key="1">
    <source>
        <dbReference type="SAM" id="SignalP"/>
    </source>
</evidence>
<proteinExistence type="predicted"/>
<organism evidence="2 3">
    <name type="scientific">Vigna unguiculata</name>
    <name type="common">Cowpea</name>
    <dbReference type="NCBI Taxonomy" id="3917"/>
    <lineage>
        <taxon>Eukaryota</taxon>
        <taxon>Viridiplantae</taxon>
        <taxon>Streptophyta</taxon>
        <taxon>Embryophyta</taxon>
        <taxon>Tracheophyta</taxon>
        <taxon>Spermatophyta</taxon>
        <taxon>Magnoliopsida</taxon>
        <taxon>eudicotyledons</taxon>
        <taxon>Gunneridae</taxon>
        <taxon>Pentapetalae</taxon>
        <taxon>rosids</taxon>
        <taxon>fabids</taxon>
        <taxon>Fabales</taxon>
        <taxon>Fabaceae</taxon>
        <taxon>Papilionoideae</taxon>
        <taxon>50 kb inversion clade</taxon>
        <taxon>NPAAA clade</taxon>
        <taxon>indigoferoid/millettioid clade</taxon>
        <taxon>Phaseoleae</taxon>
        <taxon>Vigna</taxon>
    </lineage>
</organism>
<protein>
    <recommendedName>
        <fullName evidence="4">Thionin-like protein 2</fullName>
    </recommendedName>
</protein>
<dbReference type="AlphaFoldDB" id="A0A4D6KTU9"/>
<evidence type="ECO:0008006" key="4">
    <source>
        <dbReference type="Google" id="ProtNLM"/>
    </source>
</evidence>
<reference evidence="2 3" key="1">
    <citation type="submission" date="2019-04" db="EMBL/GenBank/DDBJ databases">
        <title>An improved genome assembly and genetic linkage map for asparagus bean, Vigna unguiculata ssp. sesquipedialis.</title>
        <authorList>
            <person name="Xia Q."/>
            <person name="Zhang R."/>
            <person name="Dong Y."/>
        </authorList>
    </citation>
    <scope>NUCLEOTIDE SEQUENCE [LARGE SCALE GENOMIC DNA]</scope>
    <source>
        <tissue evidence="2">Leaf</tissue>
    </source>
</reference>
<feature type="chain" id="PRO_5020024310" description="Thionin-like protein 2" evidence="1">
    <location>
        <begin position="26"/>
        <end position="98"/>
    </location>
</feature>
<sequence length="98" mass="10784">MMKSKSVVILGMIILGFVQILSIEAITTCPAQCYTLCSVSKLPFDKCYNQCIERCPPSDYNCIAKCGVKKTDTVTIDGRAEVTDVVHSCLQNCLNLED</sequence>
<gene>
    <name evidence="2" type="ORF">DEO72_LG1g2886</name>
</gene>
<dbReference type="Proteomes" id="UP000501690">
    <property type="component" value="Linkage Group LG1"/>
</dbReference>
<name>A0A4D6KTU9_VIGUN</name>
<accession>A0A4D6KTU9</accession>
<keyword evidence="3" id="KW-1185">Reference proteome</keyword>
<feature type="signal peptide" evidence="1">
    <location>
        <begin position="1"/>
        <end position="25"/>
    </location>
</feature>
<evidence type="ECO:0000313" key="2">
    <source>
        <dbReference type="EMBL" id="QCD79247.1"/>
    </source>
</evidence>
<evidence type="ECO:0000313" key="3">
    <source>
        <dbReference type="Proteomes" id="UP000501690"/>
    </source>
</evidence>
<dbReference type="EMBL" id="CP039345">
    <property type="protein sequence ID" value="QCD79247.1"/>
    <property type="molecule type" value="Genomic_DNA"/>
</dbReference>